<sequence length="21" mass="2202">SLDTEPPPPRLGVPGRRVSDG</sequence>
<reference evidence="2 3" key="1">
    <citation type="submission" date="2018-09" db="EMBL/GenBank/DDBJ databases">
        <title>Genomic investigation of the strawberry pathogen Phytophthora fragariae indicates pathogenicity is determined by transcriptional variation in three key races.</title>
        <authorList>
            <person name="Adams T.M."/>
            <person name="Armitage A.D."/>
            <person name="Sobczyk M.K."/>
            <person name="Bates H.J."/>
            <person name="Dunwell J.M."/>
            <person name="Nellist C.F."/>
            <person name="Harrison R.J."/>
        </authorList>
    </citation>
    <scope>NUCLEOTIDE SEQUENCE [LARGE SCALE GENOMIC DNA]</scope>
    <source>
        <strain evidence="2 3">SCRP249</strain>
    </source>
</reference>
<dbReference type="AlphaFoldDB" id="A0A6A3FYQ0"/>
<name>A0A6A3FYQ0_9STRA</name>
<dbReference type="Proteomes" id="UP000429607">
    <property type="component" value="Unassembled WGS sequence"/>
</dbReference>
<feature type="compositionally biased region" description="Pro residues" evidence="1">
    <location>
        <begin position="1"/>
        <end position="11"/>
    </location>
</feature>
<evidence type="ECO:0000313" key="2">
    <source>
        <dbReference type="EMBL" id="KAE8951304.1"/>
    </source>
</evidence>
<feature type="non-terminal residue" evidence="2">
    <location>
        <position position="1"/>
    </location>
</feature>
<organism evidence="2 3">
    <name type="scientific">Phytophthora rubi</name>
    <dbReference type="NCBI Taxonomy" id="129364"/>
    <lineage>
        <taxon>Eukaryota</taxon>
        <taxon>Sar</taxon>
        <taxon>Stramenopiles</taxon>
        <taxon>Oomycota</taxon>
        <taxon>Peronosporomycetes</taxon>
        <taxon>Peronosporales</taxon>
        <taxon>Peronosporaceae</taxon>
        <taxon>Phytophthora</taxon>
    </lineage>
</organism>
<accession>A0A6A3FYQ0</accession>
<proteinExistence type="predicted"/>
<protein>
    <submittedName>
        <fullName evidence="2">Uncharacterized protein</fullName>
    </submittedName>
</protein>
<gene>
    <name evidence="2" type="ORF">PR001_g33785</name>
</gene>
<evidence type="ECO:0000313" key="3">
    <source>
        <dbReference type="Proteomes" id="UP000429607"/>
    </source>
</evidence>
<dbReference type="EMBL" id="QXFV01012891">
    <property type="protein sequence ID" value="KAE8951304.1"/>
    <property type="molecule type" value="Genomic_DNA"/>
</dbReference>
<feature type="region of interest" description="Disordered" evidence="1">
    <location>
        <begin position="1"/>
        <end position="21"/>
    </location>
</feature>
<comment type="caution">
    <text evidence="2">The sequence shown here is derived from an EMBL/GenBank/DDBJ whole genome shotgun (WGS) entry which is preliminary data.</text>
</comment>
<evidence type="ECO:0000256" key="1">
    <source>
        <dbReference type="SAM" id="MobiDB-lite"/>
    </source>
</evidence>
<feature type="compositionally biased region" description="Low complexity" evidence="1">
    <location>
        <begin position="12"/>
        <end position="21"/>
    </location>
</feature>